<dbReference type="SUPFAM" id="SSF160574">
    <property type="entry name" value="BT0923-like"/>
    <property type="match status" value="1"/>
</dbReference>
<dbReference type="OrthoDB" id="673686at2"/>
<feature type="chain" id="PRO_5019413143" description="Beta-lactamase-inhibitor-like PepSY-like domain-containing protein" evidence="1">
    <location>
        <begin position="22"/>
        <end position="177"/>
    </location>
</feature>
<dbReference type="Proteomes" id="UP000267268">
    <property type="component" value="Chromosome 2"/>
</dbReference>
<evidence type="ECO:0000313" key="2">
    <source>
        <dbReference type="EMBL" id="AZQ65421.1"/>
    </source>
</evidence>
<proteinExistence type="predicted"/>
<name>A0A3S9PB02_9BACT</name>
<dbReference type="AlphaFoldDB" id="A0A3S9PB02"/>
<keyword evidence="3" id="KW-1185">Reference proteome</keyword>
<dbReference type="EMBL" id="CP034563">
    <property type="protein sequence ID" value="AZQ65421.1"/>
    <property type="molecule type" value="Genomic_DNA"/>
</dbReference>
<evidence type="ECO:0000256" key="1">
    <source>
        <dbReference type="SAM" id="SignalP"/>
    </source>
</evidence>
<keyword evidence="1" id="KW-0732">Signal</keyword>
<evidence type="ECO:0000313" key="3">
    <source>
        <dbReference type="Proteomes" id="UP000267268"/>
    </source>
</evidence>
<dbReference type="Gene3D" id="3.10.450.360">
    <property type="match status" value="1"/>
</dbReference>
<protein>
    <recommendedName>
        <fullName evidence="4">Beta-lactamase-inhibitor-like PepSY-like domain-containing protein</fullName>
    </recommendedName>
</protein>
<dbReference type="RefSeq" id="WP_126620117.1">
    <property type="nucleotide sequence ID" value="NZ_CP034563.1"/>
</dbReference>
<dbReference type="KEGG" id="fll:EI427_24740"/>
<gene>
    <name evidence="2" type="ORF">EI427_24740</name>
</gene>
<accession>A0A3S9PB02</accession>
<organism evidence="2 3">
    <name type="scientific">Flammeovirga pectinis</name>
    <dbReference type="NCBI Taxonomy" id="2494373"/>
    <lineage>
        <taxon>Bacteria</taxon>
        <taxon>Pseudomonadati</taxon>
        <taxon>Bacteroidota</taxon>
        <taxon>Cytophagia</taxon>
        <taxon>Cytophagales</taxon>
        <taxon>Flammeovirgaceae</taxon>
        <taxon>Flammeovirga</taxon>
    </lineage>
</organism>
<evidence type="ECO:0008006" key="4">
    <source>
        <dbReference type="Google" id="ProtNLM"/>
    </source>
</evidence>
<sequence>MKHKFLLFIAAFIGLSSFAIAQKAVLKVKEIDQSEVDGTIYQHIDAEFPEGFVDYVNIIPVALIQKDYEMVYHKKPVLGLFSKTYEVYVKTENGTEKVYLDKEGKIVLIKRKIDNVQLPQYVLAKVNKDFPDWTVIGASEKIKAGFERGKEVYRVFLIKGKDKKDVYLTGHGEYTSK</sequence>
<feature type="signal peptide" evidence="1">
    <location>
        <begin position="1"/>
        <end position="21"/>
    </location>
</feature>
<reference evidence="2 3" key="1">
    <citation type="submission" date="2018-12" db="EMBL/GenBank/DDBJ databases">
        <title>Flammeovirga pectinis sp. nov., isolated from the gut of the Korean scallop, Patinopecten yessoensis.</title>
        <authorList>
            <person name="Bae J.-W."/>
            <person name="Jeong Y.-S."/>
            <person name="Kang W."/>
        </authorList>
    </citation>
    <scope>NUCLEOTIDE SEQUENCE [LARGE SCALE GENOMIC DNA]</scope>
    <source>
        <strain evidence="2 3">L12M1</strain>
    </source>
</reference>